<keyword evidence="4 7" id="KW-0812">Transmembrane</keyword>
<dbReference type="CDD" id="cd04187">
    <property type="entry name" value="DPM1_like_bac"/>
    <property type="match status" value="1"/>
</dbReference>
<organism evidence="9 10">
    <name type="scientific">Candidatus Raymondbacteria bacterium RIFOXYD12_FULL_49_13</name>
    <dbReference type="NCBI Taxonomy" id="1817890"/>
    <lineage>
        <taxon>Bacteria</taxon>
        <taxon>Raymondiibacteriota</taxon>
    </lineage>
</organism>
<sequence>MPLFVSVVVPVYGAPEALPELHQRLAAVFAAMAVEYEIILVSDSCPRGSWQAITALSQADGRVVGVNLSRNFGQHVAITAGVDRTRGDFVIVMDCDLQDCPEDIPAMFAKIQERPNVDIVFGRRGREDPFFKRLSSRLFYRVLEYMTDRTYDPSIANFGVYRRSVIDAYCSMRERLRFFPLMLMWLGFNVDYCEIRHPRRPMGKSSYSFSKLVRLALDVMVAFSDKPLRLAVKLGFGMSLISFLAAIYFVLKALFTSIPIQGWASLIVSVWFLSGLLLLFMGVTGVYIGRIFDQVKLRPLYVVREVSKKTGT</sequence>
<gene>
    <name evidence="9" type="ORF">A2519_21625</name>
</gene>
<dbReference type="InterPro" id="IPR029044">
    <property type="entry name" value="Nucleotide-diphossugar_trans"/>
</dbReference>
<keyword evidence="6 7" id="KW-0472">Membrane</keyword>
<dbReference type="EMBL" id="MFYX01000144">
    <property type="protein sequence ID" value="OGK00587.1"/>
    <property type="molecule type" value="Genomic_DNA"/>
</dbReference>
<dbReference type="Gene3D" id="3.90.550.10">
    <property type="entry name" value="Spore Coat Polysaccharide Biosynthesis Protein SpsA, Chain A"/>
    <property type="match status" value="1"/>
</dbReference>
<dbReference type="Pfam" id="PF00535">
    <property type="entry name" value="Glycos_transf_2"/>
    <property type="match status" value="1"/>
</dbReference>
<reference evidence="9 10" key="1">
    <citation type="journal article" date="2016" name="Nat. Commun.">
        <title>Thousands of microbial genomes shed light on interconnected biogeochemical processes in an aquifer system.</title>
        <authorList>
            <person name="Anantharaman K."/>
            <person name="Brown C.T."/>
            <person name="Hug L.A."/>
            <person name="Sharon I."/>
            <person name="Castelle C.J."/>
            <person name="Probst A.J."/>
            <person name="Thomas B.C."/>
            <person name="Singh A."/>
            <person name="Wilkins M.J."/>
            <person name="Karaoz U."/>
            <person name="Brodie E.L."/>
            <person name="Williams K.H."/>
            <person name="Hubbard S.S."/>
            <person name="Banfield J.F."/>
        </authorList>
    </citation>
    <scope>NUCLEOTIDE SEQUENCE [LARGE SCALE GENOMIC DNA]</scope>
</reference>
<evidence type="ECO:0000259" key="8">
    <source>
        <dbReference type="Pfam" id="PF00535"/>
    </source>
</evidence>
<evidence type="ECO:0000256" key="6">
    <source>
        <dbReference type="ARBA" id="ARBA00023136"/>
    </source>
</evidence>
<feature type="transmembrane region" description="Helical" evidence="7">
    <location>
        <begin position="230"/>
        <end position="251"/>
    </location>
</feature>
<evidence type="ECO:0000256" key="5">
    <source>
        <dbReference type="ARBA" id="ARBA00022989"/>
    </source>
</evidence>
<evidence type="ECO:0000313" key="10">
    <source>
        <dbReference type="Proteomes" id="UP000179243"/>
    </source>
</evidence>
<dbReference type="GO" id="GO:0016757">
    <property type="term" value="F:glycosyltransferase activity"/>
    <property type="evidence" value="ECO:0007669"/>
    <property type="project" value="UniProtKB-KW"/>
</dbReference>
<dbReference type="InterPro" id="IPR050256">
    <property type="entry name" value="Glycosyltransferase_2"/>
</dbReference>
<feature type="domain" description="Glycosyltransferase 2-like" evidence="8">
    <location>
        <begin position="6"/>
        <end position="166"/>
    </location>
</feature>
<evidence type="ECO:0000313" key="9">
    <source>
        <dbReference type="EMBL" id="OGK00587.1"/>
    </source>
</evidence>
<keyword evidence="2" id="KW-0328">Glycosyltransferase</keyword>
<evidence type="ECO:0000256" key="4">
    <source>
        <dbReference type="ARBA" id="ARBA00022692"/>
    </source>
</evidence>
<dbReference type="Proteomes" id="UP000179243">
    <property type="component" value="Unassembled WGS sequence"/>
</dbReference>
<evidence type="ECO:0000256" key="2">
    <source>
        <dbReference type="ARBA" id="ARBA00022676"/>
    </source>
</evidence>
<name>A0A1F7F225_UNCRA</name>
<feature type="transmembrane region" description="Helical" evidence="7">
    <location>
        <begin position="263"/>
        <end position="288"/>
    </location>
</feature>
<comment type="subcellular location">
    <subcellularLocation>
        <location evidence="1">Membrane</location>
        <topology evidence="1">Multi-pass membrane protein</topology>
    </subcellularLocation>
</comment>
<dbReference type="SUPFAM" id="SSF53448">
    <property type="entry name" value="Nucleotide-diphospho-sugar transferases"/>
    <property type="match status" value="1"/>
</dbReference>
<dbReference type="PANTHER" id="PTHR48090">
    <property type="entry name" value="UNDECAPRENYL-PHOSPHATE 4-DEOXY-4-FORMAMIDO-L-ARABINOSE TRANSFERASE-RELATED"/>
    <property type="match status" value="1"/>
</dbReference>
<dbReference type="InterPro" id="IPR001173">
    <property type="entry name" value="Glyco_trans_2-like"/>
</dbReference>
<evidence type="ECO:0000256" key="3">
    <source>
        <dbReference type="ARBA" id="ARBA00022679"/>
    </source>
</evidence>
<keyword evidence="3" id="KW-0808">Transferase</keyword>
<comment type="caution">
    <text evidence="9">The sequence shown here is derived from an EMBL/GenBank/DDBJ whole genome shotgun (WGS) entry which is preliminary data.</text>
</comment>
<dbReference type="GO" id="GO:0005886">
    <property type="term" value="C:plasma membrane"/>
    <property type="evidence" value="ECO:0007669"/>
    <property type="project" value="TreeGrafter"/>
</dbReference>
<protein>
    <recommendedName>
        <fullName evidence="8">Glycosyltransferase 2-like domain-containing protein</fullName>
    </recommendedName>
</protein>
<dbReference type="AlphaFoldDB" id="A0A1F7F225"/>
<keyword evidence="5 7" id="KW-1133">Transmembrane helix</keyword>
<proteinExistence type="predicted"/>
<dbReference type="PANTHER" id="PTHR48090:SF1">
    <property type="entry name" value="PROPHAGE BACTOPRENOL GLUCOSYL TRANSFERASE HOMOLOG"/>
    <property type="match status" value="1"/>
</dbReference>
<evidence type="ECO:0000256" key="7">
    <source>
        <dbReference type="SAM" id="Phobius"/>
    </source>
</evidence>
<evidence type="ECO:0000256" key="1">
    <source>
        <dbReference type="ARBA" id="ARBA00004141"/>
    </source>
</evidence>
<accession>A0A1F7F225</accession>